<evidence type="ECO:0000256" key="1">
    <source>
        <dbReference type="SAM" id="MobiDB-lite"/>
    </source>
</evidence>
<dbReference type="Proteomes" id="UP000245119">
    <property type="component" value="Linkage Group LG9"/>
</dbReference>
<evidence type="ECO:0000313" key="3">
    <source>
        <dbReference type="Proteomes" id="UP000245119"/>
    </source>
</evidence>
<evidence type="ECO:0000313" key="2">
    <source>
        <dbReference type="EMBL" id="PVD24559.1"/>
    </source>
</evidence>
<comment type="caution">
    <text evidence="2">The sequence shown here is derived from an EMBL/GenBank/DDBJ whole genome shotgun (WGS) entry which is preliminary data.</text>
</comment>
<keyword evidence="3" id="KW-1185">Reference proteome</keyword>
<proteinExistence type="predicted"/>
<organism evidence="2 3">
    <name type="scientific">Pomacea canaliculata</name>
    <name type="common">Golden apple snail</name>
    <dbReference type="NCBI Taxonomy" id="400727"/>
    <lineage>
        <taxon>Eukaryota</taxon>
        <taxon>Metazoa</taxon>
        <taxon>Spiralia</taxon>
        <taxon>Lophotrochozoa</taxon>
        <taxon>Mollusca</taxon>
        <taxon>Gastropoda</taxon>
        <taxon>Caenogastropoda</taxon>
        <taxon>Architaenioglossa</taxon>
        <taxon>Ampullarioidea</taxon>
        <taxon>Ampullariidae</taxon>
        <taxon>Pomacea</taxon>
    </lineage>
</organism>
<gene>
    <name evidence="2" type="ORF">C0Q70_15042</name>
</gene>
<dbReference type="EMBL" id="PZQS01000009">
    <property type="protein sequence ID" value="PVD24559.1"/>
    <property type="molecule type" value="Genomic_DNA"/>
</dbReference>
<dbReference type="AlphaFoldDB" id="A0A2T7NTQ9"/>
<dbReference type="OrthoDB" id="6147017at2759"/>
<reference evidence="2 3" key="1">
    <citation type="submission" date="2018-04" db="EMBL/GenBank/DDBJ databases">
        <title>The genome of golden apple snail Pomacea canaliculata provides insight into stress tolerance and invasive adaptation.</title>
        <authorList>
            <person name="Liu C."/>
            <person name="Liu B."/>
            <person name="Ren Y."/>
            <person name="Zhang Y."/>
            <person name="Wang H."/>
            <person name="Li S."/>
            <person name="Jiang F."/>
            <person name="Yin L."/>
            <person name="Zhang G."/>
            <person name="Qian W."/>
            <person name="Fan W."/>
        </authorList>
    </citation>
    <scope>NUCLEOTIDE SEQUENCE [LARGE SCALE GENOMIC DNA]</scope>
    <source>
        <strain evidence="2">SZHN2017</strain>
        <tissue evidence="2">Muscle</tissue>
    </source>
</reference>
<accession>A0A2T7NTQ9</accession>
<feature type="region of interest" description="Disordered" evidence="1">
    <location>
        <begin position="121"/>
        <end position="149"/>
    </location>
</feature>
<protein>
    <submittedName>
        <fullName evidence="2">Uncharacterized protein</fullName>
    </submittedName>
</protein>
<sequence>MSPHLNYLNDAVPARDHNLLGVDESIINDHRHQRRFPRLRTALFVSHPSLTCDSNTKVKVHSSTRLPAFICFTLPNRSSMSPRSMTSSSTTASFGAARLFVVAVVAMLVASLPTPSSSFAVNGGNRANRGDVRQPTTGGDGGYGRRHPLLRRNTTTCTRPSNLEQIFRDLNVMVNDLQFLRPANNGLAITALDVSDRSTHWLTDESVNRTCPEQLSREASAPFEQRALCPYFFDILQLPEVTTLDSSSSRAASARSVWSILP</sequence>
<name>A0A2T7NTQ9_POMCA</name>